<dbReference type="FunFam" id="3.40.140.10:FF:000001">
    <property type="entry name" value="26S proteasome non-ATPase regulatory subunit"/>
    <property type="match status" value="1"/>
</dbReference>
<protein>
    <submittedName>
        <fullName evidence="8">Mov34/MPN/PAD-1 family protein</fullName>
    </submittedName>
</protein>
<dbReference type="InterPro" id="IPR000555">
    <property type="entry name" value="JAMM/MPN+_dom"/>
</dbReference>
<evidence type="ECO:0000259" key="7">
    <source>
        <dbReference type="PROSITE" id="PS50249"/>
    </source>
</evidence>
<keyword evidence="4" id="KW-0862">Zinc</keyword>
<reference evidence="9" key="1">
    <citation type="submission" date="2019-07" db="EMBL/GenBank/DDBJ databases">
        <title>De Novo Assembly of kiwifruit Actinidia rufa.</title>
        <authorList>
            <person name="Sugita-Konishi S."/>
            <person name="Sato K."/>
            <person name="Mori E."/>
            <person name="Abe Y."/>
            <person name="Kisaki G."/>
            <person name="Hamano K."/>
            <person name="Suezawa K."/>
            <person name="Otani M."/>
            <person name="Fukuda T."/>
            <person name="Manabe T."/>
            <person name="Gomi K."/>
            <person name="Tabuchi M."/>
            <person name="Akimitsu K."/>
            <person name="Kataoka I."/>
        </authorList>
    </citation>
    <scope>NUCLEOTIDE SEQUENCE [LARGE SCALE GENOMIC DNA]</scope>
    <source>
        <strain evidence="9">cv. Fuchu</strain>
    </source>
</reference>
<dbReference type="Pfam" id="PF23594">
    <property type="entry name" value="RPN11_C"/>
    <property type="match status" value="1"/>
</dbReference>
<dbReference type="AlphaFoldDB" id="A0A7J0E0G9"/>
<dbReference type="PANTHER" id="PTHR10410">
    <property type="entry name" value="EUKARYOTIC TRANSLATION INITIATION FACTOR 3 -RELATED"/>
    <property type="match status" value="1"/>
</dbReference>
<dbReference type="OrthoDB" id="527244at2759"/>
<dbReference type="InterPro" id="IPR056263">
    <property type="entry name" value="RPN11_C"/>
</dbReference>
<dbReference type="GO" id="GO:0006508">
    <property type="term" value="P:proteolysis"/>
    <property type="evidence" value="ECO:0007669"/>
    <property type="project" value="UniProtKB-KW"/>
</dbReference>
<comment type="caution">
    <text evidence="8">The sequence shown here is derived from an EMBL/GenBank/DDBJ whole genome shotgun (WGS) entry which is preliminary data.</text>
</comment>
<feature type="domain" description="MPN" evidence="7">
    <location>
        <begin position="34"/>
        <end position="169"/>
    </location>
</feature>
<evidence type="ECO:0000313" key="9">
    <source>
        <dbReference type="Proteomes" id="UP000585474"/>
    </source>
</evidence>
<dbReference type="SUPFAM" id="SSF102712">
    <property type="entry name" value="JAB1/MPN domain"/>
    <property type="match status" value="1"/>
</dbReference>
<evidence type="ECO:0000256" key="2">
    <source>
        <dbReference type="ARBA" id="ARBA00022723"/>
    </source>
</evidence>
<organism evidence="8 9">
    <name type="scientific">Actinidia rufa</name>
    <dbReference type="NCBI Taxonomy" id="165716"/>
    <lineage>
        <taxon>Eukaryota</taxon>
        <taxon>Viridiplantae</taxon>
        <taxon>Streptophyta</taxon>
        <taxon>Embryophyta</taxon>
        <taxon>Tracheophyta</taxon>
        <taxon>Spermatophyta</taxon>
        <taxon>Magnoliopsida</taxon>
        <taxon>eudicotyledons</taxon>
        <taxon>Gunneridae</taxon>
        <taxon>Pentapetalae</taxon>
        <taxon>asterids</taxon>
        <taxon>Ericales</taxon>
        <taxon>Actinidiaceae</taxon>
        <taxon>Actinidia</taxon>
    </lineage>
</organism>
<dbReference type="Proteomes" id="UP000585474">
    <property type="component" value="Unassembled WGS sequence"/>
</dbReference>
<keyword evidence="5" id="KW-0647">Proteasome</keyword>
<evidence type="ECO:0000313" key="8">
    <source>
        <dbReference type="EMBL" id="GFS46561.1"/>
    </source>
</evidence>
<name>A0A7J0E0G9_9ERIC</name>
<keyword evidence="1" id="KW-0645">Protease</keyword>
<evidence type="ECO:0000256" key="1">
    <source>
        <dbReference type="ARBA" id="ARBA00022670"/>
    </source>
</evidence>
<keyword evidence="2" id="KW-0479">Metal-binding</keyword>
<sequence length="458" mass="50085">MSGMERLQRMFAGAGGALGHPPVDSPTLDSSEQVYISSLALLKMLKHGRAGVPMEVMGLMLGEFVDEYTVRVVDVFAMPQSGTGVSVEAVDHVFQTNMLDMLKQTGRPEMVVGWYHSHPGFGCWLSGVDINTQQSFEALNQRAVAVVVDPIQSVKGKVVIDAFRLINPQTMMLGQEPRQTTSNLGHLNKPSIQALIHGLNRHYYSIAINYRKNELEEKMLLNLHKKKWTDGLTLQRFDTHSKTNEQTVQVSEFFVKLREVARLLTPPLPPPMTAAARPALPIPTSLFIVTSVSASTYATPLPAPLFANTMPHPPTLSATCPILDLFVNPLFTTSCTLPHRHFSLPVEILGGGESEVKVAAVEGGEGLEMVAKCAEGYGYLEMVAECGEGGNCLIGEMLNLAVKYNKAVQEEDELPPEKLAIANVGRQDAKKHLEEHVSNLMSSNIVQTLGTMLDTVVF</sequence>
<dbReference type="GO" id="GO:0008237">
    <property type="term" value="F:metallopeptidase activity"/>
    <property type="evidence" value="ECO:0007669"/>
    <property type="project" value="UniProtKB-KW"/>
</dbReference>
<dbReference type="SMART" id="SM00232">
    <property type="entry name" value="JAB_MPN"/>
    <property type="match status" value="1"/>
</dbReference>
<evidence type="ECO:0000256" key="3">
    <source>
        <dbReference type="ARBA" id="ARBA00022801"/>
    </source>
</evidence>
<dbReference type="Pfam" id="PF01398">
    <property type="entry name" value="JAB"/>
    <property type="match status" value="1"/>
</dbReference>
<keyword evidence="3" id="KW-0378">Hydrolase</keyword>
<dbReference type="CDD" id="cd08069">
    <property type="entry name" value="MPN_RPN11_CSN5"/>
    <property type="match status" value="1"/>
</dbReference>
<dbReference type="Gene3D" id="3.40.140.10">
    <property type="entry name" value="Cytidine Deaminase, domain 2"/>
    <property type="match status" value="1"/>
</dbReference>
<dbReference type="PROSITE" id="PS50249">
    <property type="entry name" value="MPN"/>
    <property type="match status" value="1"/>
</dbReference>
<dbReference type="InterPro" id="IPR050242">
    <property type="entry name" value="JAMM_MPN+_peptidase_M67A"/>
</dbReference>
<evidence type="ECO:0000256" key="5">
    <source>
        <dbReference type="ARBA" id="ARBA00022942"/>
    </source>
</evidence>
<dbReference type="GO" id="GO:0000502">
    <property type="term" value="C:proteasome complex"/>
    <property type="evidence" value="ECO:0007669"/>
    <property type="project" value="UniProtKB-KW"/>
</dbReference>
<dbReference type="GO" id="GO:0046872">
    <property type="term" value="F:metal ion binding"/>
    <property type="evidence" value="ECO:0007669"/>
    <property type="project" value="UniProtKB-KW"/>
</dbReference>
<dbReference type="EMBL" id="BJWL01000469">
    <property type="protein sequence ID" value="GFS46561.1"/>
    <property type="molecule type" value="Genomic_DNA"/>
</dbReference>
<proteinExistence type="predicted"/>
<dbReference type="InterPro" id="IPR037518">
    <property type="entry name" value="MPN"/>
</dbReference>
<keyword evidence="6" id="KW-0482">Metalloprotease</keyword>
<gene>
    <name evidence="8" type="ORF">Acr_00g0102990</name>
</gene>
<evidence type="ECO:0000256" key="6">
    <source>
        <dbReference type="ARBA" id="ARBA00023049"/>
    </source>
</evidence>
<accession>A0A7J0E0G9</accession>
<keyword evidence="9" id="KW-1185">Reference proteome</keyword>
<evidence type="ECO:0000256" key="4">
    <source>
        <dbReference type="ARBA" id="ARBA00022833"/>
    </source>
</evidence>